<organism evidence="3 4">
    <name type="scientific">Sinomonas halotolerans</name>
    <dbReference type="NCBI Taxonomy" id="1644133"/>
    <lineage>
        <taxon>Bacteria</taxon>
        <taxon>Bacillati</taxon>
        <taxon>Actinomycetota</taxon>
        <taxon>Actinomycetes</taxon>
        <taxon>Micrococcales</taxon>
        <taxon>Micrococcaceae</taxon>
        <taxon>Sinomonas</taxon>
    </lineage>
</organism>
<evidence type="ECO:0000256" key="1">
    <source>
        <dbReference type="ARBA" id="ARBA00023277"/>
    </source>
</evidence>
<dbReference type="InterPro" id="IPR036237">
    <property type="entry name" value="Xyl_isomerase-like_sf"/>
</dbReference>
<dbReference type="PANTHER" id="PTHR12110:SF41">
    <property type="entry name" value="INOSOSE DEHYDRATASE"/>
    <property type="match status" value="1"/>
</dbReference>
<keyword evidence="1" id="KW-0119">Carbohydrate metabolism</keyword>
<accession>A0ABU9WZ71</accession>
<proteinExistence type="predicted"/>
<dbReference type="SUPFAM" id="SSF51658">
    <property type="entry name" value="Xylose isomerase-like"/>
    <property type="match status" value="1"/>
</dbReference>
<keyword evidence="3" id="KW-0413">Isomerase</keyword>
<dbReference type="InterPro" id="IPR013022">
    <property type="entry name" value="Xyl_isomerase-like_TIM-brl"/>
</dbReference>
<dbReference type="EMBL" id="JBDFRB010000003">
    <property type="protein sequence ID" value="MEN2743899.1"/>
    <property type="molecule type" value="Genomic_DNA"/>
</dbReference>
<dbReference type="InterPro" id="IPR050312">
    <property type="entry name" value="IolE/XylAMocC-like"/>
</dbReference>
<evidence type="ECO:0000313" key="4">
    <source>
        <dbReference type="Proteomes" id="UP001422074"/>
    </source>
</evidence>
<dbReference type="GO" id="GO:0016853">
    <property type="term" value="F:isomerase activity"/>
    <property type="evidence" value="ECO:0007669"/>
    <property type="project" value="UniProtKB-KW"/>
</dbReference>
<keyword evidence="4" id="KW-1185">Reference proteome</keyword>
<comment type="caution">
    <text evidence="3">The sequence shown here is derived from an EMBL/GenBank/DDBJ whole genome shotgun (WGS) entry which is preliminary data.</text>
</comment>
<reference evidence="3 4" key="1">
    <citation type="submission" date="2024-05" db="EMBL/GenBank/DDBJ databases">
        <title>Sinomonas sp. nov., isolated from a waste landfill.</title>
        <authorList>
            <person name="Zhao Y."/>
        </authorList>
    </citation>
    <scope>NUCLEOTIDE SEQUENCE [LARGE SCALE GENOMIC DNA]</scope>
    <source>
        <strain evidence="3 4">CCTCC AB2014300</strain>
    </source>
</reference>
<name>A0ABU9WZ71_9MICC</name>
<dbReference type="Pfam" id="PF01261">
    <property type="entry name" value="AP_endonuc_2"/>
    <property type="match status" value="1"/>
</dbReference>
<feature type="domain" description="Xylose isomerase-like TIM barrel" evidence="2">
    <location>
        <begin position="24"/>
        <end position="257"/>
    </location>
</feature>
<sequence length="286" mass="31321">MARIGVQAMMLREGFAQEGPFETLRRVAEIGYRAVEVSQIPMDEANLAELDRARAELGIEFAALSVQVDGDPGQTPYAVLGDLERTVEDCRRLGTKMLRIGMLPMGELRSERTVLDYAKRANEAAEALGEHGIELYYHNHHVEFAKMGGRHVLDVLAEAAPAMGLEIDVHWVARGGLDPVRTLQKYAGRTAMVHLKDYRIGVLPEEGIAAYEAGDFAAFMGHFASVVQFAEVGEGNLDFGAIIPAAIDAGAEYLLVEQDQLYGRTVFEALQTSHDNLVALGFADLF</sequence>
<gene>
    <name evidence="3" type="ORF">ABCQ75_05030</name>
</gene>
<evidence type="ECO:0000259" key="2">
    <source>
        <dbReference type="Pfam" id="PF01261"/>
    </source>
</evidence>
<dbReference type="Gene3D" id="3.20.20.150">
    <property type="entry name" value="Divalent-metal-dependent TIM barrel enzymes"/>
    <property type="match status" value="1"/>
</dbReference>
<dbReference type="PANTHER" id="PTHR12110">
    <property type="entry name" value="HYDROXYPYRUVATE ISOMERASE"/>
    <property type="match status" value="1"/>
</dbReference>
<dbReference type="RefSeq" id="WP_345883519.1">
    <property type="nucleotide sequence ID" value="NZ_JBDFRB010000003.1"/>
</dbReference>
<dbReference type="Proteomes" id="UP001422074">
    <property type="component" value="Unassembled WGS sequence"/>
</dbReference>
<evidence type="ECO:0000313" key="3">
    <source>
        <dbReference type="EMBL" id="MEN2743899.1"/>
    </source>
</evidence>
<protein>
    <submittedName>
        <fullName evidence="3">Sugar phosphate isomerase/epimerase</fullName>
    </submittedName>
</protein>